<dbReference type="GO" id="GO:0005737">
    <property type="term" value="C:cytoplasm"/>
    <property type="evidence" value="ECO:0007669"/>
    <property type="project" value="TreeGrafter"/>
</dbReference>
<keyword evidence="1" id="KW-0547">Nucleotide-binding</keyword>
<dbReference type="AlphaFoldDB" id="A0A2N3W9R8"/>
<proteinExistence type="predicted"/>
<dbReference type="Gene3D" id="1.25.40.10">
    <property type="entry name" value="Tetratricopeptide repeat domain"/>
    <property type="match status" value="2"/>
</dbReference>
<dbReference type="SMART" id="SM00028">
    <property type="entry name" value="TPR"/>
    <property type="match status" value="4"/>
</dbReference>
<evidence type="ECO:0000313" key="5">
    <source>
        <dbReference type="EMBL" id="PKV90615.1"/>
    </source>
</evidence>
<keyword evidence="6" id="KW-1185">Reference proteome</keyword>
<feature type="region of interest" description="Disordered" evidence="3">
    <location>
        <begin position="83"/>
        <end position="104"/>
    </location>
</feature>
<dbReference type="InterPro" id="IPR010982">
    <property type="entry name" value="Lambda_DNA-bd_dom_sf"/>
</dbReference>
<accession>A0A2N3W9R8</accession>
<dbReference type="InterPro" id="IPR027417">
    <property type="entry name" value="P-loop_NTPase"/>
</dbReference>
<comment type="caution">
    <text evidence="5">The sequence shown here is derived from an EMBL/GenBank/DDBJ whole genome shotgun (WGS) entry which is preliminary data.</text>
</comment>
<dbReference type="GO" id="GO:0005524">
    <property type="term" value="F:ATP binding"/>
    <property type="evidence" value="ECO:0007669"/>
    <property type="project" value="UniProtKB-KW"/>
</dbReference>
<sequence length="938" mass="100977">MERREVRDMPDGATETFDRTLVRLRRAAGLTQEQLAQRCGLSTRGVGNLERGQQHPRRVTVHLLADGLALPDDSRAELLAAARRGRQRPPDHPGPPPRPAPDLIGRTEEHALLDKHISGTGRPFLVFAGQTGIGKTRLLTEAATLAEARGTVVLSTACSRHGGEPYAPLSEAFARHVSEHPAGPGLALLLPEQRTAEPAPPRWQMFAEAARFLDTLARHRGVLVILDDLQWAGPDGLALLASLAQDVRPDRVRFLAAYRDTELDAAEPLADTLLDLYRKGLLTQHALAPLADEDATTLLHHSAGTEVGQSARDRVLRLAGGLPLFLVQLGHVLGRSGKPPAELPWGLAHAVRRQVGSLPERTAEVLTLLAVGQQRMDPDVLAAAAGLDPAELSEVLAPAHTARLLDENAEGVRLTHELVAEVVNGDLPPSRRHVLHRRLAEALGGAAAAYHYTHAQDTERAAQTLRHAAEKASRQAAHDTAAQHWGALVDLLDRTGSQAAVAEAAEAWADALAAAGRYDAALAAAERALLVYRKEGDEERQRLVIARIGYLHYQRGTPREGLARIAPTLTEDRPGGSAVRLRLARAANLYQSTRYRESVEVSTAAIVAAEATGDEHGLAGGHLRRGLALRLLGRNEEALAELHTAAATAELCGDREIVVRALTGVAVLHHYRGELARADRQFERILRLAEELGDRELLSRAVCNVGASAVYVGRWGVARRRFSQALELAGHGRSPMCGAMALIGRGALWSACGRYDVAAEDLTKVIQLGRESDNADIICNASAQLAENDVRAGRPERGVSRLLPLLALQGERSWQMTDALPFLAEAQLAAGDPVAAGETAAEAVACTEHIDHILARTDAFRVQGLAFLRCGALSSAEESMAEARSLAERMASPYLLARVSAAHAALSDHRGDRAAAIRDRERAEELFTALRRDALAED</sequence>
<dbReference type="InterPro" id="IPR041664">
    <property type="entry name" value="AAA_16"/>
</dbReference>
<evidence type="ECO:0000256" key="3">
    <source>
        <dbReference type="SAM" id="MobiDB-lite"/>
    </source>
</evidence>
<dbReference type="EMBL" id="PJMY01000003">
    <property type="protein sequence ID" value="PKV90615.1"/>
    <property type="molecule type" value="Genomic_DNA"/>
</dbReference>
<dbReference type="SUPFAM" id="SSF47413">
    <property type="entry name" value="lambda repressor-like DNA-binding domains"/>
    <property type="match status" value="1"/>
</dbReference>
<dbReference type="SUPFAM" id="SSF48452">
    <property type="entry name" value="TPR-like"/>
    <property type="match status" value="2"/>
</dbReference>
<dbReference type="Pfam" id="PF13560">
    <property type="entry name" value="HTH_31"/>
    <property type="match status" value="1"/>
</dbReference>
<dbReference type="Gene3D" id="1.10.260.40">
    <property type="entry name" value="lambda repressor-like DNA-binding domains"/>
    <property type="match status" value="1"/>
</dbReference>
<evidence type="ECO:0000313" key="6">
    <source>
        <dbReference type="Proteomes" id="UP000233750"/>
    </source>
</evidence>
<dbReference type="PRINTS" id="PR00364">
    <property type="entry name" value="DISEASERSIST"/>
</dbReference>
<organism evidence="5 6">
    <name type="scientific">Amycolatopsis echigonensis</name>
    <dbReference type="NCBI Taxonomy" id="2576905"/>
    <lineage>
        <taxon>Bacteria</taxon>
        <taxon>Bacillati</taxon>
        <taxon>Actinomycetota</taxon>
        <taxon>Actinomycetes</taxon>
        <taxon>Pseudonocardiales</taxon>
        <taxon>Pseudonocardiaceae</taxon>
        <taxon>Amycolatopsis</taxon>
    </lineage>
</organism>
<dbReference type="InterPro" id="IPR019734">
    <property type="entry name" value="TPR_rpt"/>
</dbReference>
<keyword evidence="2" id="KW-0067">ATP-binding</keyword>
<dbReference type="Proteomes" id="UP000233750">
    <property type="component" value="Unassembled WGS sequence"/>
</dbReference>
<dbReference type="CDD" id="cd00093">
    <property type="entry name" value="HTH_XRE"/>
    <property type="match status" value="1"/>
</dbReference>
<dbReference type="GO" id="GO:0003677">
    <property type="term" value="F:DNA binding"/>
    <property type="evidence" value="ECO:0007669"/>
    <property type="project" value="InterPro"/>
</dbReference>
<evidence type="ECO:0000256" key="2">
    <source>
        <dbReference type="ARBA" id="ARBA00022840"/>
    </source>
</evidence>
<dbReference type="PANTHER" id="PTHR16305:SF35">
    <property type="entry name" value="TRANSCRIPTIONAL ACTIVATOR DOMAIN"/>
    <property type="match status" value="1"/>
</dbReference>
<dbReference type="SUPFAM" id="SSF52540">
    <property type="entry name" value="P-loop containing nucleoside triphosphate hydrolases"/>
    <property type="match status" value="1"/>
</dbReference>
<dbReference type="Gene3D" id="3.40.50.300">
    <property type="entry name" value="P-loop containing nucleotide triphosphate hydrolases"/>
    <property type="match status" value="1"/>
</dbReference>
<dbReference type="GO" id="GO:0004016">
    <property type="term" value="F:adenylate cyclase activity"/>
    <property type="evidence" value="ECO:0007669"/>
    <property type="project" value="TreeGrafter"/>
</dbReference>
<dbReference type="RefSeq" id="WP_158242455.1">
    <property type="nucleotide sequence ID" value="NZ_PJMY01000003.1"/>
</dbReference>
<dbReference type="PROSITE" id="PS50943">
    <property type="entry name" value="HTH_CROC1"/>
    <property type="match status" value="1"/>
</dbReference>
<name>A0A2N3W9R8_9PSEU</name>
<dbReference type="Pfam" id="PF13191">
    <property type="entry name" value="AAA_16"/>
    <property type="match status" value="1"/>
</dbReference>
<gene>
    <name evidence="5" type="ORF">ATK30_1364</name>
</gene>
<evidence type="ECO:0000256" key="1">
    <source>
        <dbReference type="ARBA" id="ARBA00022741"/>
    </source>
</evidence>
<reference evidence="5 6" key="1">
    <citation type="submission" date="2017-12" db="EMBL/GenBank/DDBJ databases">
        <title>Sequencing the genomes of 1000 Actinobacteria strains.</title>
        <authorList>
            <person name="Klenk H.-P."/>
        </authorList>
    </citation>
    <scope>NUCLEOTIDE SEQUENCE [LARGE SCALE GENOMIC DNA]</scope>
    <source>
        <strain evidence="5 6">DSM 45165</strain>
    </source>
</reference>
<protein>
    <submittedName>
        <fullName evidence="5">Helix-turn-helix protein</fullName>
    </submittedName>
</protein>
<dbReference type="SMART" id="SM00530">
    <property type="entry name" value="HTH_XRE"/>
    <property type="match status" value="1"/>
</dbReference>
<dbReference type="PANTHER" id="PTHR16305">
    <property type="entry name" value="TESTICULAR SOLUBLE ADENYLYL CYCLASE"/>
    <property type="match status" value="1"/>
</dbReference>
<dbReference type="OrthoDB" id="9814553at2"/>
<evidence type="ECO:0000259" key="4">
    <source>
        <dbReference type="PROSITE" id="PS50943"/>
    </source>
</evidence>
<dbReference type="InterPro" id="IPR011990">
    <property type="entry name" value="TPR-like_helical_dom_sf"/>
</dbReference>
<dbReference type="InterPro" id="IPR001387">
    <property type="entry name" value="Cro/C1-type_HTH"/>
</dbReference>
<feature type="domain" description="HTH cro/C1-type" evidence="4">
    <location>
        <begin position="21"/>
        <end position="74"/>
    </location>
</feature>